<dbReference type="Pfam" id="PF00550">
    <property type="entry name" value="PP-binding"/>
    <property type="match status" value="1"/>
</dbReference>
<evidence type="ECO:0000313" key="5">
    <source>
        <dbReference type="Proteomes" id="UP001054846"/>
    </source>
</evidence>
<dbReference type="Proteomes" id="UP001054846">
    <property type="component" value="Chromosome"/>
</dbReference>
<dbReference type="SUPFAM" id="SSF47336">
    <property type="entry name" value="ACP-like"/>
    <property type="match status" value="1"/>
</dbReference>
<proteinExistence type="predicted"/>
<dbReference type="RefSeq" id="WP_230841776.1">
    <property type="nucleotide sequence ID" value="NZ_CP063845.1"/>
</dbReference>
<evidence type="ECO:0000256" key="2">
    <source>
        <dbReference type="ARBA" id="ARBA00022553"/>
    </source>
</evidence>
<accession>A0ABY3PM82</accession>
<feature type="domain" description="Carrier" evidence="3">
    <location>
        <begin position="16"/>
        <end position="91"/>
    </location>
</feature>
<dbReference type="EMBL" id="CP063845">
    <property type="protein sequence ID" value="UFP94720.1"/>
    <property type="molecule type" value="Genomic_DNA"/>
</dbReference>
<gene>
    <name evidence="4" type="ORF">ISF26_00230</name>
</gene>
<dbReference type="InterPro" id="IPR020806">
    <property type="entry name" value="PKS_PP-bd"/>
</dbReference>
<keyword evidence="2" id="KW-0597">Phosphoprotein</keyword>
<keyword evidence="5" id="KW-1185">Reference proteome</keyword>
<keyword evidence="1" id="KW-0596">Phosphopantetheine</keyword>
<protein>
    <submittedName>
        <fullName evidence="4">Acyl carrier protein</fullName>
    </submittedName>
</protein>
<dbReference type="InterPro" id="IPR009081">
    <property type="entry name" value="PP-bd_ACP"/>
</dbReference>
<dbReference type="SMART" id="SM00823">
    <property type="entry name" value="PKS_PP"/>
    <property type="match status" value="1"/>
</dbReference>
<dbReference type="Gene3D" id="1.10.1200.10">
    <property type="entry name" value="ACP-like"/>
    <property type="match status" value="1"/>
</dbReference>
<reference evidence="4 5" key="1">
    <citation type="journal article" date="2021" name="Genome Biol. Evol.">
        <title>Complete Genome Sequencing of a Novel Gloeobacter Species from a Waterfall Cave in Mexico.</title>
        <authorList>
            <person name="Saw J.H."/>
            <person name="Cardona T."/>
            <person name="Montejano G."/>
        </authorList>
    </citation>
    <scope>NUCLEOTIDE SEQUENCE [LARGE SCALE GENOMIC DNA]</scope>
    <source>
        <strain evidence="4">MG652769</strain>
    </source>
</reference>
<dbReference type="InterPro" id="IPR036736">
    <property type="entry name" value="ACP-like_sf"/>
</dbReference>
<dbReference type="PROSITE" id="PS50075">
    <property type="entry name" value="CARRIER"/>
    <property type="match status" value="1"/>
</dbReference>
<evidence type="ECO:0000256" key="1">
    <source>
        <dbReference type="ARBA" id="ARBA00022450"/>
    </source>
</evidence>
<organism evidence="4 5">
    <name type="scientific">Gloeobacter morelensis MG652769</name>
    <dbReference type="NCBI Taxonomy" id="2781736"/>
    <lineage>
        <taxon>Bacteria</taxon>
        <taxon>Bacillati</taxon>
        <taxon>Cyanobacteriota</taxon>
        <taxon>Cyanophyceae</taxon>
        <taxon>Gloeobacterales</taxon>
        <taxon>Gloeobacteraceae</taxon>
        <taxon>Gloeobacter</taxon>
        <taxon>Gloeobacter morelensis</taxon>
    </lineage>
</organism>
<evidence type="ECO:0000259" key="3">
    <source>
        <dbReference type="PROSITE" id="PS50075"/>
    </source>
</evidence>
<sequence>MEVQHPDRIRPCGDCPTAPQIEAWLAARLAQFLGIAAERIDRTVPFSDYALDSSVAVTVTTEMGNWLGRDLEPTLFWEFINIESVAEHLGA</sequence>
<name>A0ABY3PM82_9CYAN</name>
<evidence type="ECO:0000313" key="4">
    <source>
        <dbReference type="EMBL" id="UFP94720.1"/>
    </source>
</evidence>
<dbReference type="SMART" id="SM01294">
    <property type="entry name" value="PKS_PP_betabranch"/>
    <property type="match status" value="1"/>
</dbReference>